<dbReference type="Pfam" id="PF00535">
    <property type="entry name" value="Glycos_transf_2"/>
    <property type="match status" value="1"/>
</dbReference>
<dbReference type="KEGG" id="mgod:E7746_04055"/>
<dbReference type="GO" id="GO:0016740">
    <property type="term" value="F:transferase activity"/>
    <property type="evidence" value="ECO:0007669"/>
    <property type="project" value="UniProtKB-KW"/>
</dbReference>
<dbReference type="PANTHER" id="PTHR43179">
    <property type="entry name" value="RHAMNOSYLTRANSFERASE WBBL"/>
    <property type="match status" value="1"/>
</dbReference>
<dbReference type="CDD" id="cd04186">
    <property type="entry name" value="GT_2_like_c"/>
    <property type="match status" value="1"/>
</dbReference>
<evidence type="ECO:0000313" key="2">
    <source>
        <dbReference type="EMBL" id="QCD37025.1"/>
    </source>
</evidence>
<organism evidence="2 3">
    <name type="scientific">Muribaculum gordoncarteri</name>
    <dbReference type="NCBI Taxonomy" id="2530390"/>
    <lineage>
        <taxon>Bacteria</taxon>
        <taxon>Pseudomonadati</taxon>
        <taxon>Bacteroidota</taxon>
        <taxon>Bacteroidia</taxon>
        <taxon>Bacteroidales</taxon>
        <taxon>Muribaculaceae</taxon>
        <taxon>Muribaculum</taxon>
    </lineage>
</organism>
<evidence type="ECO:0000259" key="1">
    <source>
        <dbReference type="Pfam" id="PF00535"/>
    </source>
</evidence>
<dbReference type="SUPFAM" id="SSF53448">
    <property type="entry name" value="Nucleotide-diphospho-sugar transferases"/>
    <property type="match status" value="1"/>
</dbReference>
<dbReference type="OrthoDB" id="9771846at2"/>
<dbReference type="PANTHER" id="PTHR43179:SF10">
    <property type="entry name" value="GLYCOSYL TRANSFERASE"/>
    <property type="match status" value="1"/>
</dbReference>
<gene>
    <name evidence="2" type="ORF">E7746_04055</name>
</gene>
<dbReference type="Gene3D" id="3.90.550.10">
    <property type="entry name" value="Spore Coat Polysaccharide Biosynthesis Protein SpsA, Chain A"/>
    <property type="match status" value="1"/>
</dbReference>
<feature type="domain" description="Glycosyltransferase 2-like" evidence="1">
    <location>
        <begin position="7"/>
        <end position="183"/>
    </location>
</feature>
<keyword evidence="3" id="KW-1185">Reference proteome</keyword>
<sequence>MNVAVSIVTYHTDCDELRRCLASLSSPVVSKVYVVDNARDIAVKELCGRYPVVEYMANDNVGYGAGHNVALRKSIEAGVRYHLVLNSDVEFLPESVEIAVRYMEQNENVALLHPRIVDSTGALQYTSRMLPTPWNVFARRFMPSFISRLSDERYLLKSMSHDAIFDAPYHQGSFMLLRVSALKRVGLFDERFFMYPEDIDLSRRLYRMYRTIYYPGITVVHHHRAASYHNSRMLWIHIVNMMKYFNKWGWFFDRERKEFNARLR</sequence>
<dbReference type="InterPro" id="IPR001173">
    <property type="entry name" value="Glyco_trans_2-like"/>
</dbReference>
<dbReference type="InterPro" id="IPR029044">
    <property type="entry name" value="Nucleotide-diphossugar_trans"/>
</dbReference>
<evidence type="ECO:0000313" key="3">
    <source>
        <dbReference type="Proteomes" id="UP000297031"/>
    </source>
</evidence>
<accession>A0A4P7VS29</accession>
<name>A0A4P7VS29_9BACT</name>
<proteinExistence type="predicted"/>
<protein>
    <submittedName>
        <fullName evidence="2">Glycosyltransferase family 2 protein</fullName>
    </submittedName>
</protein>
<dbReference type="EMBL" id="CP039393">
    <property type="protein sequence ID" value="QCD37025.1"/>
    <property type="molecule type" value="Genomic_DNA"/>
</dbReference>
<dbReference type="Proteomes" id="UP000297031">
    <property type="component" value="Chromosome"/>
</dbReference>
<dbReference type="AlphaFoldDB" id="A0A4P7VS29"/>
<keyword evidence="2" id="KW-0808">Transferase</keyword>
<reference evidence="2 3" key="1">
    <citation type="submission" date="2019-02" db="EMBL/GenBank/DDBJ databases">
        <title>Isolation and identification of novel species under the genus Muribaculum.</title>
        <authorList>
            <person name="Miyake S."/>
            <person name="Ding Y."/>
            <person name="Low A."/>
            <person name="Soh M."/>
            <person name="Seedorf H."/>
        </authorList>
    </citation>
    <scope>NUCLEOTIDE SEQUENCE [LARGE SCALE GENOMIC DNA]</scope>
    <source>
        <strain evidence="2 3">TLL-A4</strain>
    </source>
</reference>